<comment type="caution">
    <text evidence="1">The sequence shown here is derived from an EMBL/GenBank/DDBJ whole genome shotgun (WGS) entry which is preliminary data.</text>
</comment>
<dbReference type="EMBL" id="JABTEG010000013">
    <property type="protein sequence ID" value="KAG4303967.1"/>
    <property type="molecule type" value="Genomic_DNA"/>
</dbReference>
<proteinExistence type="predicted"/>
<accession>A0ACB7CA97</accession>
<evidence type="ECO:0000313" key="1">
    <source>
        <dbReference type="EMBL" id="KAG4303967.1"/>
    </source>
</evidence>
<protein>
    <submittedName>
        <fullName evidence="1">Uncharacterized protein</fullName>
    </submittedName>
</protein>
<reference evidence="1 2" key="1">
    <citation type="journal article" date="2021" name="Commun. Biol.">
        <title>Genomic insights into the host specific adaptation of the Pneumocystis genus.</title>
        <authorList>
            <person name="Cisse O.H."/>
            <person name="Ma L."/>
            <person name="Dekker J.P."/>
            <person name="Khil P.P."/>
            <person name="Youn J.-H."/>
            <person name="Brenchley J.M."/>
            <person name="Blair R."/>
            <person name="Pahar B."/>
            <person name="Chabe M."/>
            <person name="Van Rompay K.K.A."/>
            <person name="Keesler R."/>
            <person name="Sukura A."/>
            <person name="Hirsch V."/>
            <person name="Kutty G."/>
            <person name="Liu Y."/>
            <person name="Peng L."/>
            <person name="Chen J."/>
            <person name="Song J."/>
            <person name="Weissenbacher-Lang C."/>
            <person name="Xu J."/>
            <person name="Upham N.S."/>
            <person name="Stajich J.E."/>
            <person name="Cuomo C.A."/>
            <person name="Cushion M.T."/>
            <person name="Kovacs J.A."/>
        </authorList>
    </citation>
    <scope>NUCLEOTIDE SEQUENCE [LARGE SCALE GENOMIC DNA]</scope>
    <source>
        <strain evidence="1 2">RABM</strain>
    </source>
</reference>
<organism evidence="1 2">
    <name type="scientific">Pneumocystis oryctolagi</name>
    <dbReference type="NCBI Taxonomy" id="42067"/>
    <lineage>
        <taxon>Eukaryota</taxon>
        <taxon>Fungi</taxon>
        <taxon>Dikarya</taxon>
        <taxon>Ascomycota</taxon>
        <taxon>Taphrinomycotina</taxon>
        <taxon>Pneumocystomycetes</taxon>
        <taxon>Pneumocystaceae</taxon>
        <taxon>Pneumocystis</taxon>
    </lineage>
</organism>
<evidence type="ECO:0000313" key="2">
    <source>
        <dbReference type="Proteomes" id="UP000768646"/>
    </source>
</evidence>
<dbReference type="Proteomes" id="UP000768646">
    <property type="component" value="Unassembled WGS sequence"/>
</dbReference>
<gene>
    <name evidence="1" type="ORF">PORY_002620</name>
</gene>
<name>A0ACB7CA97_9ASCO</name>
<keyword evidence="2" id="KW-1185">Reference proteome</keyword>
<sequence>MALSDSDALSVSSYLSLDDAEIPDPYCNGCNLAIQEGSVVSFGGHIWHVDCFRCTKCNMQINHNSNALLLFDGTPVCEKCSCSCKICSKCIDDFAIMTGCNETYHSECFRCNACNRKIEDLMFVKTNQGIYCLSCHNNSMEQNKAFEKGSQFPIAFQNFNKSLPSIPASSNSNQINSQDPVPISHDKASEKPYIDFPSDIVQTELLNINQLFPEFKNEDNSTSKNNSTDSSSIYPSNANLDHFFDFSKTTISSETEHTPKTENAVNDSTASSNSTSAFPNETSTLPSDFENSLLSVNYGNSSNAKDVLKVSKHIEKDSSEVFLLGGVSNFEDFDNIIDFFNIKDSQKSEQFHTLGTNSRNISSENNDKCCSVSLESDKGNDETKSKENILLYNFFSKHDNPDYFNMDMFSQKINKSSAHVINEASKKKDFPDSENHNKSDDLKKLDFVSSKNSYDNGPEISLICPDLKSTSSSNVGLETSKYVIKDFLLDGTNIKPLSPKVSKISSEVSNAGYSSFQPYGKDNRDYDYSCTKNKDVLEKHFSQPYSKILNAIRHRKSASESKKKNSEHNTFFKHSRIHGSRQLQSSYINSSKLNKIISNDENSNLQKILKKMYLESKENEPICLDKDILKKKALLAELDAKCEIALQELKVLGNQELINQNSILSNEIFIATVISKLSISLKNLKNTFQSEIETLILQRNILYEKNAQLKNLWDTITQEVQQLNFKKIELNDLNNRLVQKIQEQFHICKGLDNVHPVGANDLLRNENTKPLPPIITPIPKSTNNDIFDSISYTESLSTPASEKIKFEYTESSDDNSLPKIPSKDESRLPDNKISSWKKGASLTKSIVKGFNKTRLSESNDMYSDCGNTSLSSGLSNLALNDSLSSSNSRHSFSAYTFLRITKCDYCGSKLWGNEMRCLGCGIPCHIKCIGNIVTNCNKSKEYLPYNEDILCIPNSVNLYVLDIFGNDLTKQVQIENRNIPFIVTRCIDEVEKRGMLFEGVYRKSGSTSQIRLLIDAFNHNDIENLSQSKFEDISVVTSVLKQYFRRLPNPLITYKAYKPFLEATASNKSWVEKVKLIKDVLSILPKAHYDCLKFLILHLSRVANYSDKNLMSSKNLAVVFSPTLLRDESGARDIIDIQAKNIGIQYLLDNSNDIFKNSSKEKEYENDDFK</sequence>